<name>A0A9P8UGM4_9PEZI</name>
<dbReference type="Proteomes" id="UP000758603">
    <property type="component" value="Unassembled WGS sequence"/>
</dbReference>
<keyword evidence="2" id="KW-1185">Reference proteome</keyword>
<dbReference type="PANTHER" id="PTHR37490:SF3">
    <property type="entry name" value="DUF3431 DOMAIN CONTAINING PROTEIN"/>
    <property type="match status" value="1"/>
</dbReference>
<dbReference type="EMBL" id="JAGPXC010000006">
    <property type="protein sequence ID" value="KAH6651967.1"/>
    <property type="molecule type" value="Genomic_DNA"/>
</dbReference>
<protein>
    <submittedName>
        <fullName evidence="1">Uncharacterized protein</fullName>
    </submittedName>
</protein>
<dbReference type="PANTHER" id="PTHR37490">
    <property type="entry name" value="EXPRESSED PROTEIN"/>
    <property type="match status" value="1"/>
</dbReference>
<dbReference type="InterPro" id="IPR021838">
    <property type="entry name" value="DUF3431"/>
</dbReference>
<organism evidence="1 2">
    <name type="scientific">Truncatella angustata</name>
    <dbReference type="NCBI Taxonomy" id="152316"/>
    <lineage>
        <taxon>Eukaryota</taxon>
        <taxon>Fungi</taxon>
        <taxon>Dikarya</taxon>
        <taxon>Ascomycota</taxon>
        <taxon>Pezizomycotina</taxon>
        <taxon>Sordariomycetes</taxon>
        <taxon>Xylariomycetidae</taxon>
        <taxon>Amphisphaeriales</taxon>
        <taxon>Sporocadaceae</taxon>
        <taxon>Truncatella</taxon>
    </lineage>
</organism>
<evidence type="ECO:0000313" key="1">
    <source>
        <dbReference type="EMBL" id="KAH6651967.1"/>
    </source>
</evidence>
<gene>
    <name evidence="1" type="ORF">BKA67DRAFT_660741</name>
</gene>
<dbReference type="Pfam" id="PF11913">
    <property type="entry name" value="DUF3431"/>
    <property type="match status" value="1"/>
</dbReference>
<sequence length="268" mass="29744">MGVLPFRSRPYAPNRAIISTRAVVTFALLLLLLLLLLLRYHQHPEADASPTPYTKALVVASTSATAPNATAWLPDVPPGWAVYHYITDDAAPAPPALPVPADRGNEAMAYLTYIIDGYAALPDVVYFHHGHYRSWHQALDSVSEVRGLRAEHVVERGYVSPRCVAGCENVMPVSSDAVGLGNLHLVARDVRLRTFLGEFLDAGEEIPEKIAAPCCAQFVVSRDAIRSRSLGWWRGMRNWLMNTSLSSYDSGRLLEWTWHIWFGEAPQL</sequence>
<accession>A0A9P8UGM4</accession>
<dbReference type="OrthoDB" id="426718at2759"/>
<dbReference type="GeneID" id="70136570"/>
<dbReference type="RefSeq" id="XP_045956245.1">
    <property type="nucleotide sequence ID" value="XM_046107679.1"/>
</dbReference>
<dbReference type="AlphaFoldDB" id="A0A9P8UGM4"/>
<evidence type="ECO:0000313" key="2">
    <source>
        <dbReference type="Proteomes" id="UP000758603"/>
    </source>
</evidence>
<comment type="caution">
    <text evidence="1">The sequence shown here is derived from an EMBL/GenBank/DDBJ whole genome shotgun (WGS) entry which is preliminary data.</text>
</comment>
<proteinExistence type="predicted"/>
<reference evidence="1" key="1">
    <citation type="journal article" date="2021" name="Nat. Commun.">
        <title>Genetic determinants of endophytism in the Arabidopsis root mycobiome.</title>
        <authorList>
            <person name="Mesny F."/>
            <person name="Miyauchi S."/>
            <person name="Thiergart T."/>
            <person name="Pickel B."/>
            <person name="Atanasova L."/>
            <person name="Karlsson M."/>
            <person name="Huettel B."/>
            <person name="Barry K.W."/>
            <person name="Haridas S."/>
            <person name="Chen C."/>
            <person name="Bauer D."/>
            <person name="Andreopoulos W."/>
            <person name="Pangilinan J."/>
            <person name="LaButti K."/>
            <person name="Riley R."/>
            <person name="Lipzen A."/>
            <person name="Clum A."/>
            <person name="Drula E."/>
            <person name="Henrissat B."/>
            <person name="Kohler A."/>
            <person name="Grigoriev I.V."/>
            <person name="Martin F.M."/>
            <person name="Hacquard S."/>
        </authorList>
    </citation>
    <scope>NUCLEOTIDE SEQUENCE</scope>
    <source>
        <strain evidence="1">MPI-SDFR-AT-0073</strain>
    </source>
</reference>